<evidence type="ECO:0000256" key="1">
    <source>
        <dbReference type="ARBA" id="ARBA00023002"/>
    </source>
</evidence>
<organism evidence="2 3">
    <name type="scientific">Aeromonas popoffii</name>
    <dbReference type="NCBI Taxonomy" id="70856"/>
    <lineage>
        <taxon>Bacteria</taxon>
        <taxon>Pseudomonadati</taxon>
        <taxon>Pseudomonadota</taxon>
        <taxon>Gammaproteobacteria</taxon>
        <taxon>Aeromonadales</taxon>
        <taxon>Aeromonadaceae</taxon>
        <taxon>Aeromonas</taxon>
    </lineage>
</organism>
<keyword evidence="3" id="KW-1185">Reference proteome</keyword>
<dbReference type="Pfam" id="PF14027">
    <property type="entry name" value="Questin_oxidase"/>
    <property type="match status" value="1"/>
</dbReference>
<keyword evidence="1" id="KW-0560">Oxidoreductase</keyword>
<accession>A0ABS5GRY2</accession>
<gene>
    <name evidence="2" type="ORF">KAT72_12950</name>
</gene>
<evidence type="ECO:0000313" key="3">
    <source>
        <dbReference type="Proteomes" id="UP000675653"/>
    </source>
</evidence>
<sequence>MANHLRSASILDLKLALTCTILSPSTKGVKWIIHYLHRLLDANRAFALNGRGTTNHCPMALHALHEMGASSRQLQHFFDHWQATHALPSGEIGQGEDEIRFVRLRQQLTTRLATQGWQPTFETLLARRLSPAGGAFHPLIRFACALENGHVGEQAAALAAWQCRSLILPAGEAAPSRDVASLLAGVSEQWEGASWQGEWITERLQQVAEAPRWPGTLPRSLVESSAVLAQLAEIALRLYWQTGNFTVLHMVTGSRAAILVGQQLPGEWQTPWQTLMWQAVAAAYITVGAPALRSQRWPDTTGLDWERVLPRALASLDDHVIKLVHCCWRERETSPRYLAVAARAVGLLDASSGKA</sequence>
<protein>
    <submittedName>
        <fullName evidence="2">DUF4243 domain-containing protein</fullName>
    </submittedName>
</protein>
<name>A0ABS5GRY2_9GAMM</name>
<dbReference type="Proteomes" id="UP000675653">
    <property type="component" value="Unassembled WGS sequence"/>
</dbReference>
<evidence type="ECO:0000313" key="2">
    <source>
        <dbReference type="EMBL" id="MBR7629904.1"/>
    </source>
</evidence>
<reference evidence="2 3" key="1">
    <citation type="submission" date="2021-04" db="EMBL/GenBank/DDBJ databases">
        <title>Draft Genome of Aeromonas popoffii ID682, isolated from a natural water source in Idaho.</title>
        <authorList>
            <person name="Testerman T."/>
            <person name="Graf J."/>
        </authorList>
    </citation>
    <scope>NUCLEOTIDE SEQUENCE [LARGE SCALE GENOMIC DNA]</scope>
    <source>
        <strain evidence="2 3">ID682</strain>
    </source>
</reference>
<comment type="caution">
    <text evidence="2">The sequence shown here is derived from an EMBL/GenBank/DDBJ whole genome shotgun (WGS) entry which is preliminary data.</text>
</comment>
<dbReference type="EMBL" id="JAGRZL010000036">
    <property type="protein sequence ID" value="MBR7629904.1"/>
    <property type="molecule type" value="Genomic_DNA"/>
</dbReference>
<proteinExistence type="predicted"/>
<dbReference type="InterPro" id="IPR025337">
    <property type="entry name" value="Questin_oxidase-like"/>
</dbReference>